<name>A0AAV5IYE4_9ROSI</name>
<evidence type="ECO:0000256" key="3">
    <source>
        <dbReference type="ARBA" id="ARBA00023163"/>
    </source>
</evidence>
<evidence type="ECO:0000256" key="4">
    <source>
        <dbReference type="ARBA" id="ARBA00023242"/>
    </source>
</evidence>
<keyword evidence="4" id="KW-0539">Nucleus</keyword>
<evidence type="ECO:0000256" key="1">
    <source>
        <dbReference type="ARBA" id="ARBA00004123"/>
    </source>
</evidence>
<evidence type="ECO:0000313" key="5">
    <source>
        <dbReference type="EMBL" id="GKV03810.1"/>
    </source>
</evidence>
<keyword evidence="6" id="KW-1185">Reference proteome</keyword>
<dbReference type="PANTHER" id="PTHR22536:SF1">
    <property type="entry name" value="MEDIATOR OF RNA POLYMERASE II TRANSCRIPTION SUBUNIT 19"/>
    <property type="match status" value="1"/>
</dbReference>
<protein>
    <recommendedName>
        <fullName evidence="7">Maturase K</fullName>
    </recommendedName>
</protein>
<reference evidence="5 6" key="1">
    <citation type="journal article" date="2021" name="Commun. Biol.">
        <title>The genome of Shorea leprosula (Dipterocarpaceae) highlights the ecological relevance of drought in aseasonal tropical rainforests.</title>
        <authorList>
            <person name="Ng K.K.S."/>
            <person name="Kobayashi M.J."/>
            <person name="Fawcett J.A."/>
            <person name="Hatakeyama M."/>
            <person name="Paape T."/>
            <person name="Ng C.H."/>
            <person name="Ang C.C."/>
            <person name="Tnah L.H."/>
            <person name="Lee C.T."/>
            <person name="Nishiyama T."/>
            <person name="Sese J."/>
            <person name="O'Brien M.J."/>
            <person name="Copetti D."/>
            <person name="Mohd Noor M.I."/>
            <person name="Ong R.C."/>
            <person name="Putra M."/>
            <person name="Sireger I.Z."/>
            <person name="Indrioko S."/>
            <person name="Kosugi Y."/>
            <person name="Izuno A."/>
            <person name="Isagi Y."/>
            <person name="Lee S.L."/>
            <person name="Shimizu K.K."/>
        </authorList>
    </citation>
    <scope>NUCLEOTIDE SEQUENCE [LARGE SCALE GENOMIC DNA]</scope>
    <source>
        <strain evidence="5">214</strain>
    </source>
</reference>
<keyword evidence="2" id="KW-0805">Transcription regulation</keyword>
<evidence type="ECO:0000313" key="6">
    <source>
        <dbReference type="Proteomes" id="UP001054252"/>
    </source>
</evidence>
<accession>A0AAV5IYE4</accession>
<dbReference type="GO" id="GO:0045944">
    <property type="term" value="P:positive regulation of transcription by RNA polymerase II"/>
    <property type="evidence" value="ECO:0007669"/>
    <property type="project" value="TreeGrafter"/>
</dbReference>
<evidence type="ECO:0008006" key="7">
    <source>
        <dbReference type="Google" id="ProtNLM"/>
    </source>
</evidence>
<evidence type="ECO:0000256" key="2">
    <source>
        <dbReference type="ARBA" id="ARBA00023015"/>
    </source>
</evidence>
<dbReference type="PANTHER" id="PTHR22536">
    <property type="entry name" value="LUNG CANCER METASTASIS-RELATED LCMR1 PROTEIN"/>
    <property type="match status" value="1"/>
</dbReference>
<dbReference type="Proteomes" id="UP001054252">
    <property type="component" value="Unassembled WGS sequence"/>
</dbReference>
<sequence>MEGSKFGEGPRELGGAVDLITQFKLWPYHEFFCKRLLHYVNLRDTLSP</sequence>
<gene>
    <name evidence="5" type="ORF">SLEP1_g16055</name>
</gene>
<dbReference type="AlphaFoldDB" id="A0AAV5IYE4"/>
<dbReference type="GO" id="GO:0003712">
    <property type="term" value="F:transcription coregulator activity"/>
    <property type="evidence" value="ECO:0007669"/>
    <property type="project" value="InterPro"/>
</dbReference>
<comment type="subcellular location">
    <subcellularLocation>
        <location evidence="1">Nucleus</location>
    </subcellularLocation>
</comment>
<dbReference type="InterPro" id="IPR019403">
    <property type="entry name" value="Mediator_Med19_met"/>
</dbReference>
<dbReference type="EMBL" id="BPVZ01000020">
    <property type="protein sequence ID" value="GKV03810.1"/>
    <property type="molecule type" value="Genomic_DNA"/>
</dbReference>
<organism evidence="5 6">
    <name type="scientific">Rubroshorea leprosula</name>
    <dbReference type="NCBI Taxonomy" id="152421"/>
    <lineage>
        <taxon>Eukaryota</taxon>
        <taxon>Viridiplantae</taxon>
        <taxon>Streptophyta</taxon>
        <taxon>Embryophyta</taxon>
        <taxon>Tracheophyta</taxon>
        <taxon>Spermatophyta</taxon>
        <taxon>Magnoliopsida</taxon>
        <taxon>eudicotyledons</taxon>
        <taxon>Gunneridae</taxon>
        <taxon>Pentapetalae</taxon>
        <taxon>rosids</taxon>
        <taxon>malvids</taxon>
        <taxon>Malvales</taxon>
        <taxon>Dipterocarpaceae</taxon>
        <taxon>Rubroshorea</taxon>
    </lineage>
</organism>
<comment type="caution">
    <text evidence="5">The sequence shown here is derived from an EMBL/GenBank/DDBJ whole genome shotgun (WGS) entry which is preliminary data.</text>
</comment>
<keyword evidence="3" id="KW-0804">Transcription</keyword>
<dbReference type="GO" id="GO:0016592">
    <property type="term" value="C:mediator complex"/>
    <property type="evidence" value="ECO:0007669"/>
    <property type="project" value="InterPro"/>
</dbReference>
<proteinExistence type="predicted"/>